<keyword evidence="2" id="KW-1185">Reference proteome</keyword>
<evidence type="ECO:0000313" key="1">
    <source>
        <dbReference type="EMBL" id="GAA2210623.1"/>
    </source>
</evidence>
<comment type="caution">
    <text evidence="1">The sequence shown here is derived from an EMBL/GenBank/DDBJ whole genome shotgun (WGS) entry which is preliminary data.</text>
</comment>
<dbReference type="Proteomes" id="UP001499843">
    <property type="component" value="Unassembled WGS sequence"/>
</dbReference>
<organism evidence="1 2">
    <name type="scientific">Nonomuraea monospora</name>
    <dbReference type="NCBI Taxonomy" id="568818"/>
    <lineage>
        <taxon>Bacteria</taxon>
        <taxon>Bacillati</taxon>
        <taxon>Actinomycetota</taxon>
        <taxon>Actinomycetes</taxon>
        <taxon>Streptosporangiales</taxon>
        <taxon>Streptosporangiaceae</taxon>
        <taxon>Nonomuraea</taxon>
    </lineage>
</organism>
<name>A0ABN3CMH2_9ACTN</name>
<dbReference type="EMBL" id="BAAAQX010000017">
    <property type="protein sequence ID" value="GAA2210623.1"/>
    <property type="molecule type" value="Genomic_DNA"/>
</dbReference>
<accession>A0ABN3CMH2</accession>
<dbReference type="RefSeq" id="WP_344481743.1">
    <property type="nucleotide sequence ID" value="NZ_BAAAQX010000017.1"/>
</dbReference>
<evidence type="ECO:0000313" key="2">
    <source>
        <dbReference type="Proteomes" id="UP001499843"/>
    </source>
</evidence>
<sequence length="95" mass="9901">MRGSSRYGPAALADDVAFMFARPHARPPRSSYLIGLGEERAGVIDPNLLDDWTGLFVAQLGAPSAEKMGAGDEVVLLDVATGSQATTRRTPDGGG</sequence>
<reference evidence="1 2" key="1">
    <citation type="journal article" date="2019" name="Int. J. Syst. Evol. Microbiol.">
        <title>The Global Catalogue of Microorganisms (GCM) 10K type strain sequencing project: providing services to taxonomists for standard genome sequencing and annotation.</title>
        <authorList>
            <consortium name="The Broad Institute Genomics Platform"/>
            <consortium name="The Broad Institute Genome Sequencing Center for Infectious Disease"/>
            <person name="Wu L."/>
            <person name="Ma J."/>
        </authorList>
    </citation>
    <scope>NUCLEOTIDE SEQUENCE [LARGE SCALE GENOMIC DNA]</scope>
    <source>
        <strain evidence="1 2">JCM 16114</strain>
    </source>
</reference>
<gene>
    <name evidence="1" type="ORF">GCM10009850_060820</name>
</gene>
<protein>
    <submittedName>
        <fullName evidence="1">Uncharacterized protein</fullName>
    </submittedName>
</protein>
<proteinExistence type="predicted"/>